<evidence type="ECO:0000313" key="5">
    <source>
        <dbReference type="Proteomes" id="UP000325030"/>
    </source>
</evidence>
<accession>A0A510DVE5</accession>
<evidence type="ECO:0000313" key="2">
    <source>
        <dbReference type="EMBL" id="BBG23948.1"/>
    </source>
</evidence>
<sequence length="98" mass="11019">MYAQAKQQRYPHAKFSARCNVMPTLSQEITFFVLPLAVFLAVPLIIYVVKVKPNKKVGVALLVLSGVMEILGFSGYPFMIMVGVLTFVVSLIFLPRRR</sequence>
<dbReference type="Proteomes" id="UP000325030">
    <property type="component" value="Chromosome"/>
</dbReference>
<keyword evidence="1" id="KW-1133">Transmembrane helix</keyword>
<reference evidence="5" key="1">
    <citation type="submission" date="2018-09" db="EMBL/GenBank/DDBJ databases">
        <title>Complete Genome Sequencing of Sulfolobus sp. JCM 16834.</title>
        <authorList>
            <person name="Kato S."/>
            <person name="Itoh T."/>
            <person name="Ohkuma M."/>
        </authorList>
    </citation>
    <scope>NUCLEOTIDE SEQUENCE [LARGE SCALE GENOMIC DNA]</scope>
    <source>
        <strain evidence="5">IC-007</strain>
    </source>
</reference>
<keyword evidence="1" id="KW-0472">Membrane</keyword>
<dbReference type="KEGG" id="step:IC006_1246"/>
<reference evidence="2 4" key="2">
    <citation type="journal article" date="2020" name="Int. J. Syst. Evol. Microbiol.">
        <title>Sulfuracidifex tepidarius gen. nov., sp. nov. and transfer of Sulfolobus metallicus Huber and Stetter 1992 to the genus Sulfuracidifex as Sulfuracidifex metallicus comb. nov.</title>
        <authorList>
            <person name="Itoh T."/>
            <person name="Miura T."/>
            <person name="Sakai H.D."/>
            <person name="Kato S."/>
            <person name="Ohkuma M."/>
            <person name="Takashina T."/>
        </authorList>
    </citation>
    <scope>NUCLEOTIDE SEQUENCE [LARGE SCALE GENOMIC DNA]</scope>
    <source>
        <strain evidence="2 4">IC-006</strain>
        <strain evidence="3">IC-007</strain>
    </source>
</reference>
<evidence type="ECO:0000256" key="1">
    <source>
        <dbReference type="SAM" id="Phobius"/>
    </source>
</evidence>
<dbReference type="STRING" id="1294262.GCA_001316085_01208"/>
<proteinExistence type="predicted"/>
<dbReference type="EMBL" id="AP018930">
    <property type="protein sequence ID" value="BBG26703.1"/>
    <property type="molecule type" value="Genomic_DNA"/>
</dbReference>
<keyword evidence="1" id="KW-0812">Transmembrane</keyword>
<feature type="transmembrane region" description="Helical" evidence="1">
    <location>
        <begin position="78"/>
        <end position="94"/>
    </location>
</feature>
<feature type="transmembrane region" description="Helical" evidence="1">
    <location>
        <begin position="29"/>
        <end position="49"/>
    </location>
</feature>
<dbReference type="EMBL" id="AP018929">
    <property type="protein sequence ID" value="BBG23948.1"/>
    <property type="molecule type" value="Genomic_DNA"/>
</dbReference>
<gene>
    <name evidence="2" type="ORF">IC006_1246</name>
    <name evidence="3" type="ORF">IC007_1221</name>
</gene>
<evidence type="ECO:0000313" key="4">
    <source>
        <dbReference type="Proteomes" id="UP000322983"/>
    </source>
</evidence>
<organism evidence="2 4">
    <name type="scientific">Sulfuracidifex tepidarius</name>
    <dbReference type="NCBI Taxonomy" id="1294262"/>
    <lineage>
        <taxon>Archaea</taxon>
        <taxon>Thermoproteota</taxon>
        <taxon>Thermoprotei</taxon>
        <taxon>Sulfolobales</taxon>
        <taxon>Sulfolobaceae</taxon>
        <taxon>Sulfuracidifex</taxon>
    </lineage>
</organism>
<accession>A0A510E2I0</accession>
<keyword evidence="4" id="KW-1185">Reference proteome</keyword>
<dbReference type="Proteomes" id="UP000322983">
    <property type="component" value="Chromosome"/>
</dbReference>
<name>A0A510DVE5_9CREN</name>
<evidence type="ECO:0000313" key="3">
    <source>
        <dbReference type="EMBL" id="BBG26703.1"/>
    </source>
</evidence>
<protein>
    <submittedName>
        <fullName evidence="2">Uncharacterized protein</fullName>
    </submittedName>
</protein>
<dbReference type="AlphaFoldDB" id="A0A510DVE5"/>